<protein>
    <submittedName>
        <fullName evidence="3">Uncharacterized protein</fullName>
    </submittedName>
</protein>
<reference evidence="3 4" key="1">
    <citation type="journal article" date="2024" name="bioRxiv">
        <title>Comparative genomics of Cryptococcus and Kwoniella reveals pathogenesis evolution and contrasting karyotype dynamics via intercentromeric recombination or chromosome fusion.</title>
        <authorList>
            <person name="Coelho M.A."/>
            <person name="David-Palma M."/>
            <person name="Shea T."/>
            <person name="Bowers K."/>
            <person name="McGinley-Smith S."/>
            <person name="Mohammad A.W."/>
            <person name="Gnirke A."/>
            <person name="Yurkov A.M."/>
            <person name="Nowrousian M."/>
            <person name="Sun S."/>
            <person name="Cuomo C.A."/>
            <person name="Heitman J."/>
        </authorList>
    </citation>
    <scope>NUCLEOTIDE SEQUENCE [LARGE SCALE GENOMIC DNA]</scope>
    <source>
        <strain evidence="3 4">CBS 13917</strain>
    </source>
</reference>
<feature type="transmembrane region" description="Helical" evidence="2">
    <location>
        <begin position="267"/>
        <end position="288"/>
    </location>
</feature>
<feature type="transmembrane region" description="Helical" evidence="2">
    <location>
        <begin position="151"/>
        <end position="169"/>
    </location>
</feature>
<dbReference type="RefSeq" id="XP_066801030.1">
    <property type="nucleotide sequence ID" value="XM_066948462.1"/>
</dbReference>
<dbReference type="KEGG" id="kne:92182628"/>
<dbReference type="AlphaFoldDB" id="A0AAW0YW35"/>
<feature type="transmembrane region" description="Helical" evidence="2">
    <location>
        <begin position="109"/>
        <end position="130"/>
    </location>
</feature>
<evidence type="ECO:0000313" key="3">
    <source>
        <dbReference type="EMBL" id="KAK8847512.1"/>
    </source>
</evidence>
<keyword evidence="2" id="KW-0472">Membrane</keyword>
<feature type="compositionally biased region" description="Low complexity" evidence="1">
    <location>
        <begin position="346"/>
        <end position="368"/>
    </location>
</feature>
<gene>
    <name evidence="3" type="ORF">IAR55_005370</name>
</gene>
<evidence type="ECO:0000313" key="4">
    <source>
        <dbReference type="Proteomes" id="UP001388673"/>
    </source>
</evidence>
<proteinExistence type="predicted"/>
<sequence length="524" mass="58069">MCHETPTSQFLGSLITILGTCFTAWHIYCYDKGRCLLFERKSAFRWIIVWMFILVLCFFCIYTVMLTYIKYQEWYVVVNVSDTKTEILPAPYHTWSAYRQSLGSTSYQILAAAFSVSLWINCEETLYWAYLISTIRRRESKSWFQSVQMKIWVGVCLAITIICYGATNIDTTDLLSMERNLIFAGASIAGVLFVGSLWLIAVFPGFIRESQRQGANPDVIARLHYFKELNEMRTLFRCLYVVSLLAVSGDGFTKHTPVNAHPFTLDLFYIAGFFFIFVSNGISLMILLPRNTGNGSGVSSSGGVFVRRPVQDPAHCHLDRGGGGGGGGGRTRARQRAHDDDRMDILPSTPSSSLNSTSKNPYSTSSSPLRSTFKTTRDRERGSPSPWGILNDRLAIGSNNHHHHGGKKVQDDLEMQSTPRGGTFDQQCEGSISKGGGYHDEEEGIGGDEDKHGQNSTISMESITLDAPFAPTGGERILSEDELAAQRDQPGLLNAFRSPADIGAPAPPRDLNIVVVTSTVVEKT</sequence>
<feature type="region of interest" description="Disordered" evidence="1">
    <location>
        <begin position="436"/>
        <end position="455"/>
    </location>
</feature>
<feature type="transmembrane region" description="Helical" evidence="2">
    <location>
        <begin position="12"/>
        <end position="31"/>
    </location>
</feature>
<evidence type="ECO:0000256" key="1">
    <source>
        <dbReference type="SAM" id="MobiDB-lite"/>
    </source>
</evidence>
<accession>A0AAW0YW35</accession>
<keyword evidence="4" id="KW-1185">Reference proteome</keyword>
<dbReference type="Proteomes" id="UP001388673">
    <property type="component" value="Unassembled WGS sequence"/>
</dbReference>
<feature type="transmembrane region" description="Helical" evidence="2">
    <location>
        <begin position="43"/>
        <end position="69"/>
    </location>
</feature>
<dbReference type="GeneID" id="92182628"/>
<feature type="transmembrane region" description="Helical" evidence="2">
    <location>
        <begin position="234"/>
        <end position="252"/>
    </location>
</feature>
<keyword evidence="2" id="KW-0812">Transmembrane</keyword>
<dbReference type="EMBL" id="JBCAWK010000010">
    <property type="protein sequence ID" value="KAK8847512.1"/>
    <property type="molecule type" value="Genomic_DNA"/>
</dbReference>
<feature type="transmembrane region" description="Helical" evidence="2">
    <location>
        <begin position="181"/>
        <end position="203"/>
    </location>
</feature>
<feature type="region of interest" description="Disordered" evidence="1">
    <location>
        <begin position="315"/>
        <end position="387"/>
    </location>
</feature>
<organism evidence="3 4">
    <name type="scientific">Kwoniella newhampshirensis</name>
    <dbReference type="NCBI Taxonomy" id="1651941"/>
    <lineage>
        <taxon>Eukaryota</taxon>
        <taxon>Fungi</taxon>
        <taxon>Dikarya</taxon>
        <taxon>Basidiomycota</taxon>
        <taxon>Agaricomycotina</taxon>
        <taxon>Tremellomycetes</taxon>
        <taxon>Tremellales</taxon>
        <taxon>Cryptococcaceae</taxon>
        <taxon>Kwoniella</taxon>
    </lineage>
</organism>
<evidence type="ECO:0000256" key="2">
    <source>
        <dbReference type="SAM" id="Phobius"/>
    </source>
</evidence>
<keyword evidence="2" id="KW-1133">Transmembrane helix</keyword>
<comment type="caution">
    <text evidence="3">The sequence shown here is derived from an EMBL/GenBank/DDBJ whole genome shotgun (WGS) entry which is preliminary data.</text>
</comment>
<feature type="compositionally biased region" description="Gly residues" evidence="1">
    <location>
        <begin position="321"/>
        <end position="330"/>
    </location>
</feature>
<name>A0AAW0YW35_9TREE</name>